<dbReference type="Gene3D" id="3.90.226.10">
    <property type="entry name" value="2-enoyl-CoA Hydratase, Chain A, domain 1"/>
    <property type="match status" value="1"/>
</dbReference>
<feature type="domain" description="NfeD1b N-terminal" evidence="10">
    <location>
        <begin position="47"/>
        <end position="229"/>
    </location>
</feature>
<keyword evidence="11" id="KW-0378">Hydrolase</keyword>
<keyword evidence="4 6" id="KW-0472">Membrane</keyword>
<dbReference type="Pfam" id="PF24961">
    <property type="entry name" value="NfeD_membrane"/>
    <property type="match status" value="1"/>
</dbReference>
<keyword evidence="2 6" id="KW-0812">Transmembrane</keyword>
<feature type="region of interest" description="Disordered" evidence="5">
    <location>
        <begin position="462"/>
        <end position="482"/>
    </location>
</feature>
<evidence type="ECO:0000256" key="6">
    <source>
        <dbReference type="SAM" id="Phobius"/>
    </source>
</evidence>
<gene>
    <name evidence="11" type="ORF">B0F87_103348</name>
</gene>
<keyword evidence="11" id="KW-0645">Protease</keyword>
<dbReference type="GO" id="GO:0016020">
    <property type="term" value="C:membrane"/>
    <property type="evidence" value="ECO:0007669"/>
    <property type="project" value="UniProtKB-SubCell"/>
</dbReference>
<dbReference type="PANTHER" id="PTHR33507">
    <property type="entry name" value="INNER MEMBRANE PROTEIN YBBJ"/>
    <property type="match status" value="1"/>
</dbReference>
<organism evidence="11 12">
    <name type="scientific">Methylobacter tundripaludum</name>
    <dbReference type="NCBI Taxonomy" id="173365"/>
    <lineage>
        <taxon>Bacteria</taxon>
        <taxon>Pseudomonadati</taxon>
        <taxon>Pseudomonadota</taxon>
        <taxon>Gammaproteobacteria</taxon>
        <taxon>Methylococcales</taxon>
        <taxon>Methylococcaceae</taxon>
        <taxon>Methylobacter</taxon>
    </lineage>
</organism>
<feature type="domain" description="NfeD-like C-terminal" evidence="8">
    <location>
        <begin position="401"/>
        <end position="454"/>
    </location>
</feature>
<evidence type="ECO:0000259" key="10">
    <source>
        <dbReference type="Pfam" id="PF25145"/>
    </source>
</evidence>
<evidence type="ECO:0000313" key="11">
    <source>
        <dbReference type="EMBL" id="PPK76741.1"/>
    </source>
</evidence>
<evidence type="ECO:0000256" key="5">
    <source>
        <dbReference type="SAM" id="MobiDB-lite"/>
    </source>
</evidence>
<feature type="chain" id="PRO_5015602502" evidence="7">
    <location>
        <begin position="25"/>
        <end position="482"/>
    </location>
</feature>
<dbReference type="InterPro" id="IPR056739">
    <property type="entry name" value="NfeD_membrane"/>
</dbReference>
<keyword evidence="3 6" id="KW-1133">Transmembrane helix</keyword>
<dbReference type="CDD" id="cd07020">
    <property type="entry name" value="Clp_protease_NfeD_1"/>
    <property type="match status" value="1"/>
</dbReference>
<dbReference type="InterPro" id="IPR002810">
    <property type="entry name" value="NfeD-like_C"/>
</dbReference>
<dbReference type="Pfam" id="PF01957">
    <property type="entry name" value="NfeD"/>
    <property type="match status" value="1"/>
</dbReference>
<dbReference type="EMBL" id="PTIZ01000003">
    <property type="protein sequence ID" value="PPK76741.1"/>
    <property type="molecule type" value="Genomic_DNA"/>
</dbReference>
<protein>
    <submittedName>
        <fullName evidence="11">Membrane-bound serine protease (ClpP class)</fullName>
    </submittedName>
</protein>
<evidence type="ECO:0000259" key="9">
    <source>
        <dbReference type="Pfam" id="PF24961"/>
    </source>
</evidence>
<evidence type="ECO:0000256" key="4">
    <source>
        <dbReference type="ARBA" id="ARBA00023136"/>
    </source>
</evidence>
<name>A0A2S6HH82_9GAMM</name>
<feature type="domain" description="NfeD integral membrane" evidence="9">
    <location>
        <begin position="268"/>
        <end position="384"/>
    </location>
</feature>
<dbReference type="InterPro" id="IPR029045">
    <property type="entry name" value="ClpP/crotonase-like_dom_sf"/>
</dbReference>
<feature type="transmembrane region" description="Helical" evidence="6">
    <location>
        <begin position="313"/>
        <end position="330"/>
    </location>
</feature>
<evidence type="ECO:0000256" key="2">
    <source>
        <dbReference type="ARBA" id="ARBA00022692"/>
    </source>
</evidence>
<comment type="subcellular location">
    <subcellularLocation>
        <location evidence="1">Membrane</location>
        <topology evidence="1">Multi-pass membrane protein</topology>
    </subcellularLocation>
</comment>
<dbReference type="GO" id="GO:0008233">
    <property type="term" value="F:peptidase activity"/>
    <property type="evidence" value="ECO:0007669"/>
    <property type="project" value="UniProtKB-KW"/>
</dbReference>
<evidence type="ECO:0000256" key="7">
    <source>
        <dbReference type="SAM" id="SignalP"/>
    </source>
</evidence>
<comment type="caution">
    <text evidence="11">The sequence shown here is derived from an EMBL/GenBank/DDBJ whole genome shotgun (WGS) entry which is preliminary data.</text>
</comment>
<dbReference type="RefSeq" id="WP_258076015.1">
    <property type="nucleotide sequence ID" value="NZ_PTIZ01000003.1"/>
</dbReference>
<reference evidence="11 12" key="1">
    <citation type="submission" date="2018-02" db="EMBL/GenBank/DDBJ databases">
        <title>Subsurface microbial communities from deep shales in Ohio and West Virginia, USA.</title>
        <authorList>
            <person name="Wrighton K."/>
        </authorList>
    </citation>
    <scope>NUCLEOTIDE SEQUENCE [LARGE SCALE GENOMIC DNA]</scope>
    <source>
        <strain evidence="11 12">OWC-DMM</strain>
    </source>
</reference>
<dbReference type="FunFam" id="3.90.226.10:FF:000089">
    <property type="entry name" value="Membrane-bound serine protease"/>
    <property type="match status" value="1"/>
</dbReference>
<feature type="transmembrane region" description="Helical" evidence="6">
    <location>
        <begin position="337"/>
        <end position="356"/>
    </location>
</feature>
<dbReference type="GO" id="GO:0006508">
    <property type="term" value="P:proteolysis"/>
    <property type="evidence" value="ECO:0007669"/>
    <property type="project" value="UniProtKB-KW"/>
</dbReference>
<dbReference type="Pfam" id="PF25145">
    <property type="entry name" value="NfeD1b_N"/>
    <property type="match status" value="1"/>
</dbReference>
<accession>A0A2S6HH82</accession>
<sequence length="482" mass="50899">MRMPHRFLWAFLLPAIAWAAHAKANEPGAEQIAHSIHVVQLELEGPIGPASSDYVARSLDYAAETKASLIILRMDTPGGLDTAMREIIKKIIASPVPVAAYVAPGGARAASAGTYILYASHVAAMAPGTNLGAATPVNMPMPASLNEETSRAKDKTENGKPENASVMERKMTNDAAAYIRGLANLRGRNADWAEKAVRESASLSAEEALALHVIDLLAADVDDLLKKADGRSVNVLGQTVKLNLAGARIEPVEPDWRNRLLAAIANPNVAYVLMLLGIYGLILEFYHPGTVAPGTIGAICLLLALYAFQALSVNYVGVALILLGLGLMTAEAFAPSFGILGIGGITAFVFGSIILMDTGITGPEEVSPAVIAAFAISSAVLCIVATRLLLRVRNKPVVAGREQLIGSIGTAMEDFAVEGRVWIHSEAWAAHAEQPMHHGQKVKVIAIKGLTLIVNTVDLSSTKPSPEGEGWVRGNSNGKKLI</sequence>
<dbReference type="InterPro" id="IPR056738">
    <property type="entry name" value="NfeD1b_N"/>
</dbReference>
<evidence type="ECO:0000256" key="1">
    <source>
        <dbReference type="ARBA" id="ARBA00004141"/>
    </source>
</evidence>
<dbReference type="SUPFAM" id="SSF52096">
    <property type="entry name" value="ClpP/crotonase"/>
    <property type="match status" value="1"/>
</dbReference>
<dbReference type="Proteomes" id="UP000240010">
    <property type="component" value="Unassembled WGS sequence"/>
</dbReference>
<feature type="compositionally biased region" description="Basic and acidic residues" evidence="5">
    <location>
        <begin position="148"/>
        <end position="160"/>
    </location>
</feature>
<feature type="signal peptide" evidence="7">
    <location>
        <begin position="1"/>
        <end position="24"/>
    </location>
</feature>
<dbReference type="PANTHER" id="PTHR33507:SF4">
    <property type="entry name" value="NODULATION COMPETITIVENESS PROTEIN NFED"/>
    <property type="match status" value="1"/>
</dbReference>
<keyword evidence="7" id="KW-0732">Signal</keyword>
<evidence type="ECO:0000259" key="8">
    <source>
        <dbReference type="Pfam" id="PF01957"/>
    </source>
</evidence>
<proteinExistence type="predicted"/>
<dbReference type="InterPro" id="IPR012340">
    <property type="entry name" value="NA-bd_OB-fold"/>
</dbReference>
<feature type="region of interest" description="Disordered" evidence="5">
    <location>
        <begin position="141"/>
        <end position="164"/>
    </location>
</feature>
<evidence type="ECO:0000313" key="12">
    <source>
        <dbReference type="Proteomes" id="UP000240010"/>
    </source>
</evidence>
<evidence type="ECO:0000256" key="3">
    <source>
        <dbReference type="ARBA" id="ARBA00022989"/>
    </source>
</evidence>
<dbReference type="AlphaFoldDB" id="A0A2S6HH82"/>
<dbReference type="Gene3D" id="2.40.50.140">
    <property type="entry name" value="Nucleic acid-binding proteins"/>
    <property type="match status" value="1"/>
</dbReference>
<feature type="transmembrane region" description="Helical" evidence="6">
    <location>
        <begin position="368"/>
        <end position="390"/>
    </location>
</feature>
<feature type="transmembrane region" description="Helical" evidence="6">
    <location>
        <begin position="260"/>
        <end position="282"/>
    </location>
</feature>
<dbReference type="InterPro" id="IPR052165">
    <property type="entry name" value="Membrane_assoc_protease"/>
</dbReference>
<dbReference type="SUPFAM" id="SSF141322">
    <property type="entry name" value="NfeD domain-like"/>
    <property type="match status" value="1"/>
</dbReference>